<dbReference type="CDD" id="cd05243">
    <property type="entry name" value="SDR_a5"/>
    <property type="match status" value="1"/>
</dbReference>
<dbReference type="Proteomes" id="UP000094969">
    <property type="component" value="Chromosome"/>
</dbReference>
<dbReference type="STRING" id="1526658.BHK69_17115"/>
<dbReference type="AlphaFoldDB" id="A0A1D7U3I3"/>
<evidence type="ECO:0000313" key="3">
    <source>
        <dbReference type="Proteomes" id="UP000094969"/>
    </source>
</evidence>
<dbReference type="SUPFAM" id="SSF51735">
    <property type="entry name" value="NAD(P)-binding Rossmann-fold domains"/>
    <property type="match status" value="1"/>
</dbReference>
<dbReference type="PANTHER" id="PTHR15020">
    <property type="entry name" value="FLAVIN REDUCTASE-RELATED"/>
    <property type="match status" value="1"/>
</dbReference>
<dbReference type="Gene3D" id="3.40.50.720">
    <property type="entry name" value="NAD(P)-binding Rossmann-like Domain"/>
    <property type="match status" value="1"/>
</dbReference>
<accession>A0A1D7U3I3</accession>
<feature type="domain" description="NAD(P)-binding" evidence="1">
    <location>
        <begin position="8"/>
        <end position="192"/>
    </location>
</feature>
<evidence type="ECO:0000259" key="1">
    <source>
        <dbReference type="Pfam" id="PF13460"/>
    </source>
</evidence>
<sequence>MAKVFIIGAAGKVARRLSRQLAQRGHHPVALHRKPEQASELAGLGATPVAGDLTKLIADELAGLMKGNDVVVFSAGAGGVGMDVTNAIDGRGLELAVAAAQIAGITRFLLVSAFPDALRDEKRSEGFENYIRVKRLADAHLVATDLDWVIVRPGTLSDGPGTGKVSADLAIPYGDVPRDDVAATLVQIIEQPTVSRIIIELTAGETPIGKAIERLARR</sequence>
<dbReference type="Pfam" id="PF13460">
    <property type="entry name" value="NAD_binding_10"/>
    <property type="match status" value="1"/>
</dbReference>
<keyword evidence="3" id="KW-1185">Reference proteome</keyword>
<dbReference type="EMBL" id="CP017147">
    <property type="protein sequence ID" value="AOO81941.1"/>
    <property type="molecule type" value="Genomic_DNA"/>
</dbReference>
<reference evidence="2 3" key="1">
    <citation type="journal article" date="2015" name="Antonie Van Leeuwenhoek">
        <title>Bosea vaviloviae sp. nov., a new species of slow-growing rhizobia isolated from nodules of the relict species Vavilovia formosa (Stev.) Fed.</title>
        <authorList>
            <person name="Safronova V.I."/>
            <person name="Kuznetsova I.G."/>
            <person name="Sazanova A.L."/>
            <person name="Kimeklis A.K."/>
            <person name="Belimov A.A."/>
            <person name="Andronov E.E."/>
            <person name="Pinaev A.G."/>
            <person name="Chizhevskaya E.P."/>
            <person name="Pukhaev A.R."/>
            <person name="Popov K.P."/>
            <person name="Willems A."/>
            <person name="Tikhonovich I.A."/>
        </authorList>
    </citation>
    <scope>NUCLEOTIDE SEQUENCE [LARGE SCALE GENOMIC DNA]</scope>
    <source>
        <strain evidence="2 3">Vaf18</strain>
    </source>
</reference>
<dbReference type="KEGG" id="bvv:BHK69_17115"/>
<evidence type="ECO:0000313" key="2">
    <source>
        <dbReference type="EMBL" id="AOO81941.1"/>
    </source>
</evidence>
<dbReference type="OrthoDB" id="7352421at2"/>
<dbReference type="RefSeq" id="WP_069691151.1">
    <property type="nucleotide sequence ID" value="NZ_CP017147.1"/>
</dbReference>
<protein>
    <submittedName>
        <fullName evidence="2">NAD-dependent dehydratase</fullName>
    </submittedName>
</protein>
<dbReference type="PANTHER" id="PTHR15020:SF50">
    <property type="entry name" value="UPF0659 PROTEIN YMR090W"/>
    <property type="match status" value="1"/>
</dbReference>
<dbReference type="InterPro" id="IPR016040">
    <property type="entry name" value="NAD(P)-bd_dom"/>
</dbReference>
<dbReference type="InterPro" id="IPR036291">
    <property type="entry name" value="NAD(P)-bd_dom_sf"/>
</dbReference>
<gene>
    <name evidence="2" type="ORF">BHK69_17115</name>
</gene>
<name>A0A1D7U3I3_9HYPH</name>
<organism evidence="2 3">
    <name type="scientific">Bosea vaviloviae</name>
    <dbReference type="NCBI Taxonomy" id="1526658"/>
    <lineage>
        <taxon>Bacteria</taxon>
        <taxon>Pseudomonadati</taxon>
        <taxon>Pseudomonadota</taxon>
        <taxon>Alphaproteobacteria</taxon>
        <taxon>Hyphomicrobiales</taxon>
        <taxon>Boseaceae</taxon>
        <taxon>Bosea</taxon>
    </lineage>
</organism>
<proteinExistence type="predicted"/>